<evidence type="ECO:0000313" key="2">
    <source>
        <dbReference type="EMBL" id="KAG1776527.1"/>
    </source>
</evidence>
<evidence type="ECO:0000313" key="3">
    <source>
        <dbReference type="Proteomes" id="UP000714275"/>
    </source>
</evidence>
<dbReference type="Proteomes" id="UP000714275">
    <property type="component" value="Unassembled WGS sequence"/>
</dbReference>
<comment type="caution">
    <text evidence="2">The sequence shown here is derived from an EMBL/GenBank/DDBJ whole genome shotgun (WGS) entry which is preliminary data.</text>
</comment>
<feature type="domain" description="BTB" evidence="1">
    <location>
        <begin position="146"/>
        <end position="219"/>
    </location>
</feature>
<dbReference type="SMART" id="SM00225">
    <property type="entry name" value="BTB"/>
    <property type="match status" value="1"/>
</dbReference>
<evidence type="ECO:0000259" key="1">
    <source>
        <dbReference type="PROSITE" id="PS50097"/>
    </source>
</evidence>
<keyword evidence="3" id="KW-1185">Reference proteome</keyword>
<proteinExistence type="predicted"/>
<gene>
    <name evidence="2" type="ORF">EV702DRAFT_1109187</name>
</gene>
<organism evidence="2 3">
    <name type="scientific">Suillus placidus</name>
    <dbReference type="NCBI Taxonomy" id="48579"/>
    <lineage>
        <taxon>Eukaryota</taxon>
        <taxon>Fungi</taxon>
        <taxon>Dikarya</taxon>
        <taxon>Basidiomycota</taxon>
        <taxon>Agaricomycotina</taxon>
        <taxon>Agaricomycetes</taxon>
        <taxon>Agaricomycetidae</taxon>
        <taxon>Boletales</taxon>
        <taxon>Suillineae</taxon>
        <taxon>Suillaceae</taxon>
        <taxon>Suillus</taxon>
    </lineage>
</organism>
<dbReference type="SUPFAM" id="SSF54695">
    <property type="entry name" value="POZ domain"/>
    <property type="match status" value="1"/>
</dbReference>
<dbReference type="InterPro" id="IPR011333">
    <property type="entry name" value="SKP1/BTB/POZ_sf"/>
</dbReference>
<dbReference type="Gene3D" id="3.30.710.10">
    <property type="entry name" value="Potassium Channel Kv1.1, Chain A"/>
    <property type="match status" value="1"/>
</dbReference>
<dbReference type="OrthoDB" id="3223751at2759"/>
<dbReference type="AlphaFoldDB" id="A0A9P6ZTT4"/>
<name>A0A9P6ZTT4_9AGAM</name>
<accession>A0A9P6ZTT4</accession>
<sequence length="349" mass="39013">MGQPGSILTCLAEAACYTFNDKHADKARHNMSTNPTIQNISMSWRSLDSTPELSHPVLTVPYRVPSSEGFASRPMSALSASQLSFSSPVSRSSRSLSANNRLPGLLAQSSVVASPVESVKSIASFFTKLRSVSSPPRHSEFYLQDELSVFLVDGVLFRVHRFFLQRESDVFRTMFVCPPTQDGPEGLSDDKPIVLPEVTVAEFEGLLKFLYDGGTSPPPFSTAEEWVRLLSIATRYGMERIRARALHELEYLPPLDPIQKIILARKHDVRDWLLPSYVALCLRRQPLNVLEAVELGLETMVLIAMGRESVRDPRTLKDFEDARQSLRYEEFMTEVVADVFGRDAEVSSA</sequence>
<dbReference type="InterPro" id="IPR000210">
    <property type="entry name" value="BTB/POZ_dom"/>
</dbReference>
<protein>
    <recommendedName>
        <fullName evidence="1">BTB domain-containing protein</fullName>
    </recommendedName>
</protein>
<reference evidence="2" key="1">
    <citation type="journal article" date="2020" name="New Phytol.">
        <title>Comparative genomics reveals dynamic genome evolution in host specialist ectomycorrhizal fungi.</title>
        <authorList>
            <person name="Lofgren L.A."/>
            <person name="Nguyen N.H."/>
            <person name="Vilgalys R."/>
            <person name="Ruytinx J."/>
            <person name="Liao H.L."/>
            <person name="Branco S."/>
            <person name="Kuo A."/>
            <person name="LaButti K."/>
            <person name="Lipzen A."/>
            <person name="Andreopoulos W."/>
            <person name="Pangilinan J."/>
            <person name="Riley R."/>
            <person name="Hundley H."/>
            <person name="Na H."/>
            <person name="Barry K."/>
            <person name="Grigoriev I.V."/>
            <person name="Stajich J.E."/>
            <person name="Kennedy P.G."/>
        </authorList>
    </citation>
    <scope>NUCLEOTIDE SEQUENCE</scope>
    <source>
        <strain evidence="2">DOB743</strain>
    </source>
</reference>
<dbReference type="PROSITE" id="PS50097">
    <property type="entry name" value="BTB"/>
    <property type="match status" value="1"/>
</dbReference>
<dbReference type="EMBL" id="JABBWD010000026">
    <property type="protein sequence ID" value="KAG1776527.1"/>
    <property type="molecule type" value="Genomic_DNA"/>
</dbReference>
<dbReference type="Pfam" id="PF00651">
    <property type="entry name" value="BTB"/>
    <property type="match status" value="1"/>
</dbReference>